<feature type="non-terminal residue" evidence="1">
    <location>
        <position position="1"/>
    </location>
</feature>
<evidence type="ECO:0000313" key="2">
    <source>
        <dbReference type="Proteomes" id="UP000789375"/>
    </source>
</evidence>
<evidence type="ECO:0000313" key="1">
    <source>
        <dbReference type="EMBL" id="CAG8717507.1"/>
    </source>
</evidence>
<dbReference type="AlphaFoldDB" id="A0A9N9I375"/>
<feature type="non-terminal residue" evidence="1">
    <location>
        <position position="157"/>
    </location>
</feature>
<name>A0A9N9I375_FUNMO</name>
<dbReference type="EMBL" id="CAJVPP010012385">
    <property type="protein sequence ID" value="CAG8717507.1"/>
    <property type="molecule type" value="Genomic_DNA"/>
</dbReference>
<accession>A0A9N9I375</accession>
<dbReference type="Proteomes" id="UP000789375">
    <property type="component" value="Unassembled WGS sequence"/>
</dbReference>
<comment type="caution">
    <text evidence="1">The sequence shown here is derived from an EMBL/GenBank/DDBJ whole genome shotgun (WGS) entry which is preliminary data.</text>
</comment>
<protein>
    <submittedName>
        <fullName evidence="1">5398_t:CDS:1</fullName>
    </submittedName>
</protein>
<organism evidence="1 2">
    <name type="scientific">Funneliformis mosseae</name>
    <name type="common">Endomycorrhizal fungus</name>
    <name type="synonym">Glomus mosseae</name>
    <dbReference type="NCBI Taxonomy" id="27381"/>
    <lineage>
        <taxon>Eukaryota</taxon>
        <taxon>Fungi</taxon>
        <taxon>Fungi incertae sedis</taxon>
        <taxon>Mucoromycota</taxon>
        <taxon>Glomeromycotina</taxon>
        <taxon>Glomeromycetes</taxon>
        <taxon>Glomerales</taxon>
        <taxon>Glomeraceae</taxon>
        <taxon>Funneliformis</taxon>
    </lineage>
</organism>
<keyword evidence="2" id="KW-1185">Reference proteome</keyword>
<reference evidence="1" key="1">
    <citation type="submission" date="2021-06" db="EMBL/GenBank/DDBJ databases">
        <authorList>
            <person name="Kallberg Y."/>
            <person name="Tangrot J."/>
            <person name="Rosling A."/>
        </authorList>
    </citation>
    <scope>NUCLEOTIDE SEQUENCE</scope>
    <source>
        <strain evidence="1">87-6 pot B 2015</strain>
    </source>
</reference>
<gene>
    <name evidence="1" type="ORF">FMOSSE_LOCUS14746</name>
</gene>
<proteinExistence type="predicted"/>
<sequence>GRKREHIDSKFNEDLPEEKDSHLDIRVGERQILVVSEVILAVYIYGRKLAKKTLSPFLTRNSKHLKNEFTSHFATPYTHTNWPRKKKSFSWPVRVLNFLTLAGCLVEIRMRSVTGRNGEIEHLPEKEMEKLFFERLRMKHVVQKYAGWLFNLKEFFA</sequence>